<dbReference type="PANTHER" id="PTHR34039:SF1">
    <property type="entry name" value="UPF0102 PROTEIN YRAN"/>
    <property type="match status" value="1"/>
</dbReference>
<dbReference type="RefSeq" id="WP_068960507.1">
    <property type="nucleotide sequence ID" value="NZ_CAJTAP010000005.1"/>
</dbReference>
<reference evidence="4" key="1">
    <citation type="submission" date="2016-04" db="EMBL/GenBank/DDBJ databases">
        <title>Complete Genome Sequences of Twelve Strains of a Stable Defined Moderately Diverse Mouse Microbiota 2 (sDMDMm2).</title>
        <authorList>
            <person name="Uchimura Y."/>
            <person name="Wyss M."/>
            <person name="Brugiroux S."/>
            <person name="Limenitakis J.P."/>
            <person name="Stecher B."/>
            <person name="McCoy K.D."/>
            <person name="Macpherson A.J."/>
        </authorList>
    </citation>
    <scope>NUCLEOTIDE SEQUENCE [LARGE SCALE GENOMIC DNA]</scope>
    <source>
        <strain evidence="4">YL27</strain>
    </source>
</reference>
<name>A0A1B1S8M4_9BACT</name>
<dbReference type="PANTHER" id="PTHR34039">
    <property type="entry name" value="UPF0102 PROTEIN YRAN"/>
    <property type="match status" value="1"/>
</dbReference>
<dbReference type="STRING" id="1796646.A4V02_05075"/>
<dbReference type="AlphaFoldDB" id="A0A1B1S8M4"/>
<dbReference type="HAMAP" id="MF_00048">
    <property type="entry name" value="UPF0102"/>
    <property type="match status" value="1"/>
</dbReference>
<dbReference type="InterPro" id="IPR011856">
    <property type="entry name" value="tRNA_endonuc-like_dom_sf"/>
</dbReference>
<evidence type="ECO:0000313" key="3">
    <source>
        <dbReference type="EMBL" id="ANU63149.1"/>
    </source>
</evidence>
<dbReference type="Pfam" id="PF02021">
    <property type="entry name" value="UPF0102"/>
    <property type="match status" value="1"/>
</dbReference>
<accession>A0A1Z2XK17</accession>
<keyword evidence="4" id="KW-1185">Reference proteome</keyword>
<comment type="similarity">
    <text evidence="1 2">Belongs to the UPF0102 family.</text>
</comment>
<evidence type="ECO:0000256" key="2">
    <source>
        <dbReference type="HAMAP-Rule" id="MF_00048"/>
    </source>
</evidence>
<evidence type="ECO:0000313" key="4">
    <source>
        <dbReference type="Proteomes" id="UP000186351"/>
    </source>
</evidence>
<dbReference type="InterPro" id="IPR011335">
    <property type="entry name" value="Restrct_endonuc-II-like"/>
</dbReference>
<dbReference type="SUPFAM" id="SSF52980">
    <property type="entry name" value="Restriction endonuclease-like"/>
    <property type="match status" value="1"/>
</dbReference>
<sequence>MARHNTLGKIGEDAACSYLAAKGYAIMERNARVGHLEIDIVAMVGPRLVCAEVKTRTAGTGFSGIEGITKAKIKSLVRAADAYVKSRNLPFEVQFDILLVSANDDGEIIEIEHIPDAFYPPF</sequence>
<dbReference type="Gene3D" id="3.40.1350.10">
    <property type="match status" value="1"/>
</dbReference>
<dbReference type="GeneID" id="65536220"/>
<dbReference type="InterPro" id="IPR003509">
    <property type="entry name" value="UPF0102_YraN-like"/>
</dbReference>
<gene>
    <name evidence="3" type="ORF">A4V02_05075</name>
</gene>
<evidence type="ECO:0000256" key="1">
    <source>
        <dbReference type="ARBA" id="ARBA00006738"/>
    </source>
</evidence>
<protein>
    <recommendedName>
        <fullName evidence="2">UPF0102 protein A4V02_05075</fullName>
    </recommendedName>
</protein>
<dbReference type="Proteomes" id="UP000186351">
    <property type="component" value="Chromosome"/>
</dbReference>
<dbReference type="CDD" id="cd20736">
    <property type="entry name" value="PoNe_Nuclease"/>
    <property type="match status" value="1"/>
</dbReference>
<accession>A0A1B1S8M4</accession>
<dbReference type="EMBL" id="CP015402">
    <property type="protein sequence ID" value="ANU63149.1"/>
    <property type="molecule type" value="Genomic_DNA"/>
</dbReference>
<dbReference type="OrthoDB" id="9802516at2"/>
<dbReference type="GO" id="GO:0003676">
    <property type="term" value="F:nucleic acid binding"/>
    <property type="evidence" value="ECO:0007669"/>
    <property type="project" value="InterPro"/>
</dbReference>
<dbReference type="KEGG" id="pary:A4V02_05075"/>
<organism evidence="3 4">
    <name type="scientific">Muribaculum intestinale</name>
    <dbReference type="NCBI Taxonomy" id="1796646"/>
    <lineage>
        <taxon>Bacteria</taxon>
        <taxon>Pseudomonadati</taxon>
        <taxon>Bacteroidota</taxon>
        <taxon>Bacteroidia</taxon>
        <taxon>Bacteroidales</taxon>
        <taxon>Muribaculaceae</taxon>
        <taxon>Muribaculum</taxon>
    </lineage>
</organism>
<proteinExistence type="inferred from homology"/>